<evidence type="ECO:0000256" key="6">
    <source>
        <dbReference type="ARBA" id="ARBA00022741"/>
    </source>
</evidence>
<dbReference type="GO" id="GO:0035556">
    <property type="term" value="P:intracellular signal transduction"/>
    <property type="evidence" value="ECO:0007669"/>
    <property type="project" value="TreeGrafter"/>
</dbReference>
<dbReference type="GeneTree" id="ENSGT00950000182984"/>
<gene>
    <name evidence="17" type="primary">TLK1</name>
</gene>
<name>A0A8D3ALM9_SCOMX</name>
<keyword evidence="8 13" id="KW-0067">ATP-binding</keyword>
<keyword evidence="4" id="KW-0723">Serine/threonine-protein kinase</keyword>
<dbReference type="FunFam" id="1.10.510.10:FF:000037">
    <property type="entry name" value="Serine/threonine-protein kinase tousled-like 2"/>
    <property type="match status" value="1"/>
</dbReference>
<feature type="coiled-coil region" evidence="14">
    <location>
        <begin position="353"/>
        <end position="387"/>
    </location>
</feature>
<evidence type="ECO:0000259" key="16">
    <source>
        <dbReference type="PROSITE" id="PS50011"/>
    </source>
</evidence>
<evidence type="ECO:0000256" key="8">
    <source>
        <dbReference type="ARBA" id="ARBA00022840"/>
    </source>
</evidence>
<dbReference type="PANTHER" id="PTHR22974:SF32">
    <property type="entry name" value="SERINE_THREONINE-PROTEIN KINASE TOUSLED-LIKE 1-B"/>
    <property type="match status" value="1"/>
</dbReference>
<evidence type="ECO:0000256" key="5">
    <source>
        <dbReference type="ARBA" id="ARBA00022679"/>
    </source>
</evidence>
<proteinExistence type="predicted"/>
<dbReference type="InterPro" id="IPR008271">
    <property type="entry name" value="Ser/Thr_kinase_AS"/>
</dbReference>
<feature type="region of interest" description="Disordered" evidence="15">
    <location>
        <begin position="292"/>
        <end position="327"/>
    </location>
</feature>
<evidence type="ECO:0000256" key="1">
    <source>
        <dbReference type="ARBA" id="ARBA00001946"/>
    </source>
</evidence>
<evidence type="ECO:0000256" key="14">
    <source>
        <dbReference type="SAM" id="Coils"/>
    </source>
</evidence>
<organism evidence="17 18">
    <name type="scientific">Scophthalmus maximus</name>
    <name type="common">Turbot</name>
    <name type="synonym">Psetta maxima</name>
    <dbReference type="NCBI Taxonomy" id="52904"/>
    <lineage>
        <taxon>Eukaryota</taxon>
        <taxon>Metazoa</taxon>
        <taxon>Chordata</taxon>
        <taxon>Craniata</taxon>
        <taxon>Vertebrata</taxon>
        <taxon>Euteleostomi</taxon>
        <taxon>Actinopterygii</taxon>
        <taxon>Neopterygii</taxon>
        <taxon>Teleostei</taxon>
        <taxon>Neoteleostei</taxon>
        <taxon>Acanthomorphata</taxon>
        <taxon>Carangaria</taxon>
        <taxon>Pleuronectiformes</taxon>
        <taxon>Pleuronectoidei</taxon>
        <taxon>Scophthalmidae</taxon>
        <taxon>Scophthalmus</taxon>
    </lineage>
</organism>
<dbReference type="GO" id="GO:0004674">
    <property type="term" value="F:protein serine/threonine kinase activity"/>
    <property type="evidence" value="ECO:0007669"/>
    <property type="project" value="UniProtKB-KW"/>
</dbReference>
<keyword evidence="10" id="KW-0539">Nucleus</keyword>
<dbReference type="AlphaFoldDB" id="A0A8D3ALM9"/>
<feature type="compositionally biased region" description="Basic and acidic residues" evidence="15">
    <location>
        <begin position="62"/>
        <end position="81"/>
    </location>
</feature>
<evidence type="ECO:0000256" key="2">
    <source>
        <dbReference type="ARBA" id="ARBA00004123"/>
    </source>
</evidence>
<evidence type="ECO:0000256" key="9">
    <source>
        <dbReference type="ARBA" id="ARBA00023054"/>
    </source>
</evidence>
<dbReference type="PANTHER" id="PTHR22974">
    <property type="entry name" value="MIXED LINEAGE PROTEIN KINASE"/>
    <property type="match status" value="1"/>
</dbReference>
<dbReference type="Gene3D" id="1.10.510.10">
    <property type="entry name" value="Transferase(Phosphotransferase) domain 1"/>
    <property type="match status" value="1"/>
</dbReference>
<evidence type="ECO:0000313" key="17">
    <source>
        <dbReference type="Ensembl" id="ENSSMAP00000020159.2"/>
    </source>
</evidence>
<evidence type="ECO:0000256" key="12">
    <source>
        <dbReference type="ARBA" id="ARBA00048679"/>
    </source>
</evidence>
<dbReference type="InterPro" id="IPR017441">
    <property type="entry name" value="Protein_kinase_ATP_BS"/>
</dbReference>
<keyword evidence="7" id="KW-0418">Kinase</keyword>
<evidence type="ECO:0000256" key="3">
    <source>
        <dbReference type="ARBA" id="ARBA00012513"/>
    </source>
</evidence>
<dbReference type="InterPro" id="IPR011009">
    <property type="entry name" value="Kinase-like_dom_sf"/>
</dbReference>
<dbReference type="PROSITE" id="PS50011">
    <property type="entry name" value="PROTEIN_KINASE_DOM"/>
    <property type="match status" value="1"/>
</dbReference>
<keyword evidence="5" id="KW-0808">Transferase</keyword>
<dbReference type="GO" id="GO:0005524">
    <property type="term" value="F:ATP binding"/>
    <property type="evidence" value="ECO:0007669"/>
    <property type="project" value="UniProtKB-UniRule"/>
</dbReference>
<feature type="compositionally biased region" description="Low complexity" evidence="15">
    <location>
        <begin position="49"/>
        <end position="61"/>
    </location>
</feature>
<accession>A0A8D3ALM9</accession>
<comment type="subcellular location">
    <subcellularLocation>
        <location evidence="2">Nucleus</location>
    </subcellularLocation>
</comment>
<dbReference type="EC" id="2.7.11.1" evidence="3"/>
<dbReference type="SUPFAM" id="SSF56112">
    <property type="entry name" value="Protein kinase-like (PK-like)"/>
    <property type="match status" value="1"/>
</dbReference>
<keyword evidence="6 13" id="KW-0547">Nucleotide-binding</keyword>
<feature type="binding site" evidence="13">
    <location>
        <position position="431"/>
    </location>
    <ligand>
        <name>ATP</name>
        <dbReference type="ChEBI" id="CHEBI:30616"/>
    </ligand>
</feature>
<evidence type="ECO:0000256" key="10">
    <source>
        <dbReference type="ARBA" id="ARBA00023242"/>
    </source>
</evidence>
<keyword evidence="9 14" id="KW-0175">Coiled coil</keyword>
<dbReference type="GO" id="GO:0007059">
    <property type="term" value="P:chromosome segregation"/>
    <property type="evidence" value="ECO:0007669"/>
    <property type="project" value="TreeGrafter"/>
</dbReference>
<feature type="domain" description="Protein kinase" evidence="16">
    <location>
        <begin position="402"/>
        <end position="680"/>
    </location>
</feature>
<comment type="cofactor">
    <cofactor evidence="1">
        <name>Mg(2+)</name>
        <dbReference type="ChEBI" id="CHEBI:18420"/>
    </cofactor>
</comment>
<dbReference type="Ensembl" id="ENSSMAT00000020406.2">
    <property type="protein sequence ID" value="ENSSMAP00000020159.2"/>
    <property type="gene ID" value="ENSSMAG00000012290.2"/>
</dbReference>
<sequence>LPPGPMEELHSLDPRRQELLEARFTGGVSGNTGGSTGSTSGGTKGLANESSNHSYGSLGSSSDKESEVKHTPEKKHSESSRGRKRKADTYSESSQGKTSTRGPKISDYFDFQAGNGSSPVRGLPSARRSPQSSHSAPGSIVSIRQNSSSPTSLCFGEHNPKALQSDRCLHSNKSLDLEKKEGRIDDLLRANCDLRRQIDEQQKLLEKYKERLNKCITMSKKLLIEKSTQEKQSCREKSMQDRLRLGHFTTVRHGASYTEQWTDGYAFQNLIKQQEGINQQREDIERQRKLLAKRKPPNPASPSLSVASTSEPKQRKTKVVNGNDSDPFLKPSLPQLLTLAEYHEQEEIFKLRLGHLKKEEAEIQAELERLERVRNLHIRELKRINNEDSSAFKDHPTLNERYLLLHLLGRGGFSEVYKAFDLFEQRYAAVKIHQLNKNWREEKKENYHKHACREYRIHKQLDHPRIVKLYDYFSLDTDTFCTVLEFCEGNDLDFYLKQNKLMSEKEARSIVMQIVSALRYLNEIKPPIIHYDLKPGNILLVDGTACGEIKITDFGLSKIMDDDNYGVDGMDLTSQGAGTYWYLPPECFVVGKEPPKISNKVDVWSVGVIFFQCLYGRKPFGHNQSQQDILQENTILKATEVQFPAKPQASTEAKAFIRRCLAYRKEDRFDVHQLCSDSYLLPHMRRSNSSGSLQPSSSSLPTY</sequence>
<dbReference type="PROSITE" id="PS00107">
    <property type="entry name" value="PROTEIN_KINASE_ATP"/>
    <property type="match status" value="1"/>
</dbReference>
<feature type="region of interest" description="Disordered" evidence="15">
    <location>
        <begin position="1"/>
        <end position="157"/>
    </location>
</feature>
<reference evidence="17" key="1">
    <citation type="submission" date="2023-05" db="EMBL/GenBank/DDBJ databases">
        <title>High-quality long-read genome of Scophthalmus maximus.</title>
        <authorList>
            <person name="Lien S."/>
            <person name="Martinez P."/>
        </authorList>
    </citation>
    <scope>NUCLEOTIDE SEQUENCE [LARGE SCALE GENOMIC DNA]</scope>
</reference>
<dbReference type="InterPro" id="IPR000719">
    <property type="entry name" value="Prot_kinase_dom"/>
</dbReference>
<dbReference type="PROSITE" id="PS00108">
    <property type="entry name" value="PROTEIN_KINASE_ST"/>
    <property type="match status" value="1"/>
</dbReference>
<evidence type="ECO:0000256" key="11">
    <source>
        <dbReference type="ARBA" id="ARBA00047899"/>
    </source>
</evidence>
<protein>
    <recommendedName>
        <fullName evidence="3">non-specific serine/threonine protein kinase</fullName>
        <ecNumber evidence="3">2.7.11.1</ecNumber>
    </recommendedName>
</protein>
<evidence type="ECO:0000256" key="15">
    <source>
        <dbReference type="SAM" id="MobiDB-lite"/>
    </source>
</evidence>
<dbReference type="Pfam" id="PF00069">
    <property type="entry name" value="Pkinase"/>
    <property type="match status" value="1"/>
</dbReference>
<dbReference type="GO" id="GO:0005634">
    <property type="term" value="C:nucleus"/>
    <property type="evidence" value="ECO:0007669"/>
    <property type="project" value="UniProtKB-SubCell"/>
</dbReference>
<reference evidence="17" key="2">
    <citation type="submission" date="2025-08" db="UniProtKB">
        <authorList>
            <consortium name="Ensembl"/>
        </authorList>
    </citation>
    <scope>IDENTIFICATION</scope>
</reference>
<evidence type="ECO:0000256" key="7">
    <source>
        <dbReference type="ARBA" id="ARBA00022777"/>
    </source>
</evidence>
<evidence type="ECO:0000256" key="13">
    <source>
        <dbReference type="PROSITE-ProRule" id="PRU10141"/>
    </source>
</evidence>
<evidence type="ECO:0000256" key="4">
    <source>
        <dbReference type="ARBA" id="ARBA00022527"/>
    </source>
</evidence>
<feature type="compositionally biased region" description="Polar residues" evidence="15">
    <location>
        <begin position="128"/>
        <end position="152"/>
    </location>
</feature>
<comment type="catalytic activity">
    <reaction evidence="12">
        <text>L-seryl-[protein] + ATP = O-phospho-L-seryl-[protein] + ADP + H(+)</text>
        <dbReference type="Rhea" id="RHEA:17989"/>
        <dbReference type="Rhea" id="RHEA-COMP:9863"/>
        <dbReference type="Rhea" id="RHEA-COMP:11604"/>
        <dbReference type="ChEBI" id="CHEBI:15378"/>
        <dbReference type="ChEBI" id="CHEBI:29999"/>
        <dbReference type="ChEBI" id="CHEBI:30616"/>
        <dbReference type="ChEBI" id="CHEBI:83421"/>
        <dbReference type="ChEBI" id="CHEBI:456216"/>
        <dbReference type="EC" id="2.7.11.1"/>
    </reaction>
</comment>
<dbReference type="SMART" id="SM00220">
    <property type="entry name" value="S_TKc"/>
    <property type="match status" value="1"/>
</dbReference>
<evidence type="ECO:0000313" key="18">
    <source>
        <dbReference type="Proteomes" id="UP000694558"/>
    </source>
</evidence>
<feature type="compositionally biased region" description="Polar residues" evidence="15">
    <location>
        <begin position="90"/>
        <end position="101"/>
    </location>
</feature>
<feature type="compositionally biased region" description="Basic and acidic residues" evidence="15">
    <location>
        <begin position="7"/>
        <end position="21"/>
    </location>
</feature>
<feature type="compositionally biased region" description="Polar residues" evidence="15">
    <location>
        <begin position="301"/>
        <end position="311"/>
    </location>
</feature>
<comment type="catalytic activity">
    <reaction evidence="11">
        <text>L-threonyl-[protein] + ATP = O-phospho-L-threonyl-[protein] + ADP + H(+)</text>
        <dbReference type="Rhea" id="RHEA:46608"/>
        <dbReference type="Rhea" id="RHEA-COMP:11060"/>
        <dbReference type="Rhea" id="RHEA-COMP:11605"/>
        <dbReference type="ChEBI" id="CHEBI:15378"/>
        <dbReference type="ChEBI" id="CHEBI:30013"/>
        <dbReference type="ChEBI" id="CHEBI:30616"/>
        <dbReference type="ChEBI" id="CHEBI:61977"/>
        <dbReference type="ChEBI" id="CHEBI:456216"/>
        <dbReference type="EC" id="2.7.11.1"/>
    </reaction>
</comment>
<dbReference type="Proteomes" id="UP000694558">
    <property type="component" value="Chromosome 7"/>
</dbReference>
<feature type="compositionally biased region" description="Gly residues" evidence="15">
    <location>
        <begin position="27"/>
        <end position="44"/>
    </location>
</feature>